<evidence type="ECO:0000256" key="6">
    <source>
        <dbReference type="ARBA" id="ARBA00022989"/>
    </source>
</evidence>
<evidence type="ECO:0000256" key="8">
    <source>
        <dbReference type="ARBA" id="ARBA00037847"/>
    </source>
</evidence>
<dbReference type="Proteomes" id="UP000694867">
    <property type="component" value="Unplaced"/>
</dbReference>
<dbReference type="Pfam" id="PF01105">
    <property type="entry name" value="EMP24_GP25L"/>
    <property type="match status" value="1"/>
</dbReference>
<evidence type="ECO:0000259" key="11">
    <source>
        <dbReference type="PROSITE" id="PS50866"/>
    </source>
</evidence>
<keyword evidence="6" id="KW-1133">Transmembrane helix</keyword>
<dbReference type="KEGG" id="goe:100901646"/>
<evidence type="ECO:0000256" key="9">
    <source>
        <dbReference type="RuleBase" id="RU003827"/>
    </source>
</evidence>
<organism evidence="12 13">
    <name type="scientific">Galendromus occidentalis</name>
    <name type="common">western predatory mite</name>
    <dbReference type="NCBI Taxonomy" id="34638"/>
    <lineage>
        <taxon>Eukaryota</taxon>
        <taxon>Metazoa</taxon>
        <taxon>Ecdysozoa</taxon>
        <taxon>Arthropoda</taxon>
        <taxon>Chelicerata</taxon>
        <taxon>Arachnida</taxon>
        <taxon>Acari</taxon>
        <taxon>Parasitiformes</taxon>
        <taxon>Mesostigmata</taxon>
        <taxon>Gamasina</taxon>
        <taxon>Phytoseioidea</taxon>
        <taxon>Phytoseiidae</taxon>
        <taxon>Typhlodrominae</taxon>
        <taxon>Galendromus</taxon>
    </lineage>
</organism>
<dbReference type="PROSITE" id="PS50866">
    <property type="entry name" value="GOLD"/>
    <property type="match status" value="1"/>
</dbReference>
<sequence length="248" mass="28756">MALPCVRCRIFVPLTLIAILSQFAAVNSRYTDEAEFTIVLKPAEQECFFQEAKEGQYLEVEYQVLDANLDSLSIDFSVAAADGKPLVSERGKSESVHRLRIPSTGALRICLDNRPYYARKSIYIEVFIEDADSEDEHAGDDDPFDLGTVTFAPDDRFNTKEIDQMRHRISKIYENLNHVQRYQEWQKAHEAKHRNMIEHIFDILNTLSALQMLLMGMLMFMQVKVIEKFFQADSPLLNWRTWFSWSSS</sequence>
<dbReference type="RefSeq" id="XP_003746040.1">
    <property type="nucleotide sequence ID" value="XM_003745992.2"/>
</dbReference>
<dbReference type="PANTHER" id="PTHR22811">
    <property type="entry name" value="TRANSMEMBRANE EMP24 DOMAIN-CONTAINING PROTEIN"/>
    <property type="match status" value="1"/>
</dbReference>
<keyword evidence="4 9" id="KW-0812">Transmembrane</keyword>
<dbReference type="GO" id="GO:0012505">
    <property type="term" value="C:endomembrane system"/>
    <property type="evidence" value="ECO:0007669"/>
    <property type="project" value="UniProtKB-SubCell"/>
</dbReference>
<evidence type="ECO:0000313" key="13">
    <source>
        <dbReference type="RefSeq" id="XP_003746040.1"/>
    </source>
</evidence>
<comment type="subcellular location">
    <subcellularLocation>
        <location evidence="8">Endomembrane system</location>
        <topology evidence="8">Single-pass membrane protein</topology>
    </subcellularLocation>
    <subcellularLocation>
        <location evidence="1 9">Membrane</location>
        <topology evidence="1 9">Single-pass type I membrane protein</topology>
    </subcellularLocation>
</comment>
<evidence type="ECO:0000256" key="7">
    <source>
        <dbReference type="ARBA" id="ARBA00023136"/>
    </source>
</evidence>
<keyword evidence="5 10" id="KW-0732">Signal</keyword>
<accession>A0AAJ6QWC7</accession>
<feature type="chain" id="PRO_5042481994" evidence="10">
    <location>
        <begin position="29"/>
        <end position="248"/>
    </location>
</feature>
<comment type="similarity">
    <text evidence="2 9">Belongs to the EMP24/GP25L family.</text>
</comment>
<keyword evidence="12" id="KW-1185">Reference proteome</keyword>
<evidence type="ECO:0000313" key="12">
    <source>
        <dbReference type="Proteomes" id="UP000694867"/>
    </source>
</evidence>
<feature type="domain" description="GOLD" evidence="11">
    <location>
        <begin position="45"/>
        <end position="128"/>
    </location>
</feature>
<name>A0AAJ6QWC7_9ACAR</name>
<evidence type="ECO:0000256" key="1">
    <source>
        <dbReference type="ARBA" id="ARBA00004479"/>
    </source>
</evidence>
<dbReference type="GeneID" id="100901646"/>
<dbReference type="AlphaFoldDB" id="A0AAJ6QWC7"/>
<evidence type="ECO:0000256" key="5">
    <source>
        <dbReference type="ARBA" id="ARBA00022729"/>
    </source>
</evidence>
<keyword evidence="3" id="KW-0217">Developmental protein</keyword>
<dbReference type="InterPro" id="IPR009038">
    <property type="entry name" value="GOLD_dom"/>
</dbReference>
<dbReference type="SMART" id="SM01190">
    <property type="entry name" value="EMP24_GP25L"/>
    <property type="match status" value="1"/>
</dbReference>
<proteinExistence type="inferred from homology"/>
<dbReference type="InterPro" id="IPR036598">
    <property type="entry name" value="GOLD_dom_sf"/>
</dbReference>
<protein>
    <submittedName>
        <fullName evidence="13">Transmembrane emp24 domain-containing protein 5-like</fullName>
    </submittedName>
</protein>
<dbReference type="SUPFAM" id="SSF101576">
    <property type="entry name" value="Supernatant protein factor (SPF), C-terminal domain"/>
    <property type="match status" value="1"/>
</dbReference>
<dbReference type="GO" id="GO:0016020">
    <property type="term" value="C:membrane"/>
    <property type="evidence" value="ECO:0007669"/>
    <property type="project" value="UniProtKB-SubCell"/>
</dbReference>
<evidence type="ECO:0000256" key="3">
    <source>
        <dbReference type="ARBA" id="ARBA00022473"/>
    </source>
</evidence>
<gene>
    <name evidence="13" type="primary">LOC100901646</name>
</gene>
<evidence type="ECO:0000256" key="10">
    <source>
        <dbReference type="SAM" id="SignalP"/>
    </source>
</evidence>
<evidence type="ECO:0000256" key="4">
    <source>
        <dbReference type="ARBA" id="ARBA00022692"/>
    </source>
</evidence>
<keyword evidence="7" id="KW-0472">Membrane</keyword>
<dbReference type="InterPro" id="IPR015720">
    <property type="entry name" value="Emp24-like"/>
</dbReference>
<feature type="signal peptide" evidence="10">
    <location>
        <begin position="1"/>
        <end position="28"/>
    </location>
</feature>
<reference evidence="13" key="1">
    <citation type="submission" date="2025-08" db="UniProtKB">
        <authorList>
            <consortium name="RefSeq"/>
        </authorList>
    </citation>
    <scope>IDENTIFICATION</scope>
</reference>
<evidence type="ECO:0000256" key="2">
    <source>
        <dbReference type="ARBA" id="ARBA00007104"/>
    </source>
</evidence>